<dbReference type="InterPro" id="IPR050697">
    <property type="entry name" value="Adenylyl/Guanylyl_Cyclase_3/4"/>
</dbReference>
<dbReference type="AlphaFoldDB" id="A0A1E3R9K3"/>
<dbReference type="SUPFAM" id="SSF158472">
    <property type="entry name" value="HAMP domain-like"/>
    <property type="match status" value="1"/>
</dbReference>
<reference evidence="8" key="1">
    <citation type="submission" date="2016-09" db="EMBL/GenBank/DDBJ databases">
        <authorList>
            <person name="Greninger A.L."/>
            <person name="Jerome K.R."/>
            <person name="Mcnair B."/>
            <person name="Wallis C."/>
            <person name="Fang F."/>
        </authorList>
    </citation>
    <scope>NUCLEOTIDE SEQUENCE [LARGE SCALE GENOMIC DNA]</scope>
    <source>
        <strain evidence="8">M6</strain>
    </source>
</reference>
<dbReference type="SUPFAM" id="SSF55073">
    <property type="entry name" value="Nucleotide cyclase"/>
    <property type="match status" value="1"/>
</dbReference>
<evidence type="ECO:0000313" key="8">
    <source>
        <dbReference type="Proteomes" id="UP000094053"/>
    </source>
</evidence>
<evidence type="ECO:0000313" key="7">
    <source>
        <dbReference type="EMBL" id="ODQ86042.1"/>
    </source>
</evidence>
<dbReference type="EMBL" id="MIHA01000035">
    <property type="protein sequence ID" value="ODQ86042.1"/>
    <property type="molecule type" value="Genomic_DNA"/>
</dbReference>
<feature type="domain" description="HAMP" evidence="6">
    <location>
        <begin position="239"/>
        <end position="291"/>
    </location>
</feature>
<dbReference type="SMART" id="SM00304">
    <property type="entry name" value="HAMP"/>
    <property type="match status" value="1"/>
</dbReference>
<dbReference type="GO" id="GO:0006171">
    <property type="term" value="P:cAMP biosynthetic process"/>
    <property type="evidence" value="ECO:0007669"/>
    <property type="project" value="TreeGrafter"/>
</dbReference>
<sequence>MDRIWQWTWDRYKSRFSWAAWLLTFLLAFPVYVAWSLSIVAFEGSDRYIEAAAITAAIVLGYLFTVVMPGGKDVRIIEGWAGGGNVDAEAALRATYDYGRKLIVRGMSVTFLWAAAQFVIVGMLTGASGSRLVQYAVVGALAGTAGQLITNHSYVESTLRPARAAIVADTEIGDGLPRSRPDFAMWNNIALLGVGFAFAVVGAILGSVLDVATHGPIPAMLIGGVLILVVGPSLWAGYSPLLQPIRDLAAGTERVAAGDFTQRLPVVQDDDLGALAASFNRMQAGLAERQRLQAAFGTYVDPALAARLLEQGSDVFSGERREVTVMFIDIRDFTPFAEANTAEDTVARLNAVFDIVVPAVVDAGGHINKFLGDGAMAVFGAPNDLADHADAAVRAAVLIHRGVAEQFEGEVRIGIGINTGVVIAGTIGSGPHLEFSLIGDTTNVAARVEQLTKTIGDPILLTDQTVAALVSRPPGLTDRGAHALKGKSARTLVFGLGSTVDVLG</sequence>
<dbReference type="STRING" id="1776.BHQ18_27625"/>
<dbReference type="PANTHER" id="PTHR43081:SF1">
    <property type="entry name" value="ADENYLATE CYCLASE, TERMINAL-DIFFERENTIATION SPECIFIC"/>
    <property type="match status" value="1"/>
</dbReference>
<dbReference type="RefSeq" id="WP_069416843.1">
    <property type="nucleotide sequence ID" value="NZ_JACKUL010000026.1"/>
</dbReference>
<feature type="transmembrane region" description="Helical" evidence="4">
    <location>
        <begin position="185"/>
        <end position="205"/>
    </location>
</feature>
<evidence type="ECO:0000256" key="4">
    <source>
        <dbReference type="SAM" id="Phobius"/>
    </source>
</evidence>
<dbReference type="PROSITE" id="PS50125">
    <property type="entry name" value="GUANYLATE_CYCLASE_2"/>
    <property type="match status" value="1"/>
</dbReference>
<feature type="transmembrane region" description="Helical" evidence="4">
    <location>
        <begin position="20"/>
        <end position="42"/>
    </location>
</feature>
<comment type="similarity">
    <text evidence="1">Belongs to the adenylyl cyclase class-3 family.</text>
</comment>
<evidence type="ECO:0000256" key="2">
    <source>
        <dbReference type="ARBA" id="ARBA00022692"/>
    </source>
</evidence>
<dbReference type="GO" id="GO:0016020">
    <property type="term" value="C:membrane"/>
    <property type="evidence" value="ECO:0007669"/>
    <property type="project" value="InterPro"/>
</dbReference>
<keyword evidence="3 4" id="KW-1133">Transmembrane helix</keyword>
<evidence type="ECO:0000259" key="5">
    <source>
        <dbReference type="PROSITE" id="PS50125"/>
    </source>
</evidence>
<dbReference type="Proteomes" id="UP000094053">
    <property type="component" value="Unassembled WGS sequence"/>
</dbReference>
<dbReference type="SMART" id="SM00044">
    <property type="entry name" value="CYCc"/>
    <property type="match status" value="1"/>
</dbReference>
<dbReference type="CDD" id="cd07302">
    <property type="entry name" value="CHD"/>
    <property type="match status" value="1"/>
</dbReference>
<gene>
    <name evidence="7" type="ORF">BHQ18_27625</name>
</gene>
<feature type="transmembrane region" description="Helical" evidence="4">
    <location>
        <begin position="48"/>
        <end position="67"/>
    </location>
</feature>
<keyword evidence="4" id="KW-0472">Membrane</keyword>
<dbReference type="GO" id="GO:0004016">
    <property type="term" value="F:adenylate cyclase activity"/>
    <property type="evidence" value="ECO:0007669"/>
    <property type="project" value="UniProtKB-ARBA"/>
</dbReference>
<name>A0A1E3R9K3_MYCFV</name>
<dbReference type="CDD" id="cd06225">
    <property type="entry name" value="HAMP"/>
    <property type="match status" value="1"/>
</dbReference>
<feature type="transmembrane region" description="Helical" evidence="4">
    <location>
        <begin position="217"/>
        <end position="238"/>
    </location>
</feature>
<dbReference type="PROSITE" id="PS50885">
    <property type="entry name" value="HAMP"/>
    <property type="match status" value="1"/>
</dbReference>
<feature type="domain" description="Guanylate cyclase" evidence="5">
    <location>
        <begin position="324"/>
        <end position="449"/>
    </location>
</feature>
<evidence type="ECO:0000256" key="1">
    <source>
        <dbReference type="ARBA" id="ARBA00005381"/>
    </source>
</evidence>
<dbReference type="Gene3D" id="1.10.8.500">
    <property type="entry name" value="HAMP domain in histidine kinase"/>
    <property type="match status" value="1"/>
</dbReference>
<evidence type="ECO:0000259" key="6">
    <source>
        <dbReference type="PROSITE" id="PS50885"/>
    </source>
</evidence>
<dbReference type="InterPro" id="IPR029787">
    <property type="entry name" value="Nucleotide_cyclase"/>
</dbReference>
<protein>
    <submittedName>
        <fullName evidence="7">Cyclase</fullName>
    </submittedName>
</protein>
<keyword evidence="8" id="KW-1185">Reference proteome</keyword>
<dbReference type="InterPro" id="IPR001054">
    <property type="entry name" value="A/G_cyclase"/>
</dbReference>
<organism evidence="7 8">
    <name type="scientific">Mycolicibacterium flavescens</name>
    <name type="common">Mycobacterium flavescens</name>
    <dbReference type="NCBI Taxonomy" id="1776"/>
    <lineage>
        <taxon>Bacteria</taxon>
        <taxon>Bacillati</taxon>
        <taxon>Actinomycetota</taxon>
        <taxon>Actinomycetes</taxon>
        <taxon>Mycobacteriales</taxon>
        <taxon>Mycobacteriaceae</taxon>
        <taxon>Mycolicibacterium</taxon>
    </lineage>
</organism>
<dbReference type="Pfam" id="PF00672">
    <property type="entry name" value="HAMP"/>
    <property type="match status" value="1"/>
</dbReference>
<keyword evidence="2 4" id="KW-0812">Transmembrane</keyword>
<evidence type="ECO:0000256" key="3">
    <source>
        <dbReference type="ARBA" id="ARBA00022989"/>
    </source>
</evidence>
<comment type="caution">
    <text evidence="7">The sequence shown here is derived from an EMBL/GenBank/DDBJ whole genome shotgun (WGS) entry which is preliminary data.</text>
</comment>
<dbReference type="InterPro" id="IPR003660">
    <property type="entry name" value="HAMP_dom"/>
</dbReference>
<dbReference type="OrthoDB" id="368920at2"/>
<proteinExistence type="inferred from homology"/>
<feature type="transmembrane region" description="Helical" evidence="4">
    <location>
        <begin position="102"/>
        <end position="126"/>
    </location>
</feature>
<dbReference type="PANTHER" id="PTHR43081">
    <property type="entry name" value="ADENYLATE CYCLASE, TERMINAL-DIFFERENTIATION SPECIFIC-RELATED"/>
    <property type="match status" value="1"/>
</dbReference>
<dbReference type="Gene3D" id="3.30.70.1230">
    <property type="entry name" value="Nucleotide cyclase"/>
    <property type="match status" value="1"/>
</dbReference>
<accession>A0A1E3R9K3</accession>
<dbReference type="Pfam" id="PF00211">
    <property type="entry name" value="Guanylate_cyc"/>
    <property type="match status" value="1"/>
</dbReference>
<dbReference type="GO" id="GO:0035556">
    <property type="term" value="P:intracellular signal transduction"/>
    <property type="evidence" value="ECO:0007669"/>
    <property type="project" value="InterPro"/>
</dbReference>